<evidence type="ECO:0000259" key="1">
    <source>
        <dbReference type="Pfam" id="PF18480"/>
    </source>
</evidence>
<keyword evidence="3" id="KW-1185">Reference proteome</keyword>
<dbReference type="EMBL" id="CP002049">
    <property type="protein sequence ID" value="ADI13846.1"/>
    <property type="molecule type" value="Genomic_DNA"/>
</dbReference>
<accession>D7CTI9</accession>
<gene>
    <name evidence="2" type="ordered locus">Trad_0710</name>
</gene>
<dbReference type="RefSeq" id="WP_013177218.1">
    <property type="nucleotide sequence ID" value="NC_014221.1"/>
</dbReference>
<dbReference type="AlphaFoldDB" id="D7CTI9"/>
<name>D7CTI9_TRURR</name>
<reference evidence="2 3" key="2">
    <citation type="journal article" date="2011" name="Stand. Genomic Sci.">
        <title>Complete genome sequence of Truepera radiovictrix type strain (RQ-24).</title>
        <authorList>
            <person name="Ivanova N."/>
            <person name="Rohde C."/>
            <person name="Munk C."/>
            <person name="Nolan M."/>
            <person name="Lucas S."/>
            <person name="Del Rio T.G."/>
            <person name="Tice H."/>
            <person name="Deshpande S."/>
            <person name="Cheng J.F."/>
            <person name="Tapia R."/>
            <person name="Han C."/>
            <person name="Goodwin L."/>
            <person name="Pitluck S."/>
            <person name="Liolios K."/>
            <person name="Mavromatis K."/>
            <person name="Mikhailova N."/>
            <person name="Pati A."/>
            <person name="Chen A."/>
            <person name="Palaniappan K."/>
            <person name="Land M."/>
            <person name="Hauser L."/>
            <person name="Chang Y.J."/>
            <person name="Jeffries C.D."/>
            <person name="Brambilla E."/>
            <person name="Rohde M."/>
            <person name="Goker M."/>
            <person name="Tindall B.J."/>
            <person name="Woyke T."/>
            <person name="Bristow J."/>
            <person name="Eisen J.A."/>
            <person name="Markowitz V."/>
            <person name="Hugenholtz P."/>
            <person name="Kyrpides N.C."/>
            <person name="Klenk H.P."/>
            <person name="Lapidus A."/>
        </authorList>
    </citation>
    <scope>NUCLEOTIDE SEQUENCE [LARGE SCALE GENOMIC DNA]</scope>
    <source>
        <strain evidence="3">DSM 17093 / CIP 108686 / LMG 22925 / RQ-24</strain>
    </source>
</reference>
<dbReference type="OrthoDB" id="27473at2"/>
<organism evidence="2 3">
    <name type="scientific">Truepera radiovictrix (strain DSM 17093 / CIP 108686 / LMG 22925 / RQ-24)</name>
    <dbReference type="NCBI Taxonomy" id="649638"/>
    <lineage>
        <taxon>Bacteria</taxon>
        <taxon>Thermotogati</taxon>
        <taxon>Deinococcota</taxon>
        <taxon>Deinococci</taxon>
        <taxon>Trueperales</taxon>
        <taxon>Trueperaceae</taxon>
        <taxon>Truepera</taxon>
    </lineage>
</organism>
<feature type="domain" description="DUF5615" evidence="1">
    <location>
        <begin position="1"/>
        <end position="101"/>
    </location>
</feature>
<evidence type="ECO:0000313" key="3">
    <source>
        <dbReference type="Proteomes" id="UP000000379"/>
    </source>
</evidence>
<dbReference type="KEGG" id="tra:Trad_0710"/>
<dbReference type="Proteomes" id="UP000000379">
    <property type="component" value="Chromosome"/>
</dbReference>
<sequence length="113" mass="12925">MKLLLDQNLSYRLIHSLEDLFRDAVHVRDVGLKDADDTAVWEYAKQHGFTIVSKDADFHQRSFLLGHPPKVVWVRLGNCSTSDVERLLRQHEETIKAFCRATEGSFLSLSRGA</sequence>
<proteinExistence type="predicted"/>
<dbReference type="eggNOG" id="COG4634">
    <property type="taxonomic scope" value="Bacteria"/>
</dbReference>
<dbReference type="InterPro" id="IPR041049">
    <property type="entry name" value="DUF5615"/>
</dbReference>
<reference evidence="3" key="1">
    <citation type="submission" date="2010-05" db="EMBL/GenBank/DDBJ databases">
        <title>The complete genome of Truepera radiovictris DSM 17093.</title>
        <authorList>
            <consortium name="US DOE Joint Genome Institute (JGI-PGF)"/>
            <person name="Lucas S."/>
            <person name="Copeland A."/>
            <person name="Lapidus A."/>
            <person name="Glavina del Rio T."/>
            <person name="Dalin E."/>
            <person name="Tice H."/>
            <person name="Bruce D."/>
            <person name="Goodwin L."/>
            <person name="Pitluck S."/>
            <person name="Kyrpides N."/>
            <person name="Mavromatis K."/>
            <person name="Ovchinnikova G."/>
            <person name="Munk A.C."/>
            <person name="Detter J.C."/>
            <person name="Han C."/>
            <person name="Tapia R."/>
            <person name="Land M."/>
            <person name="Hauser L."/>
            <person name="Markowitz V."/>
            <person name="Cheng J.-F."/>
            <person name="Hugenholtz P."/>
            <person name="Woyke T."/>
            <person name="Wu D."/>
            <person name="Tindall B."/>
            <person name="Pomrenke H.G."/>
            <person name="Brambilla E."/>
            <person name="Klenk H.-P."/>
            <person name="Eisen J.A."/>
        </authorList>
    </citation>
    <scope>NUCLEOTIDE SEQUENCE [LARGE SCALE GENOMIC DNA]</scope>
    <source>
        <strain evidence="3">DSM 17093 / CIP 108686 / LMG 22925 / RQ-24</strain>
    </source>
</reference>
<protein>
    <recommendedName>
        <fullName evidence="1">DUF5615 domain-containing protein</fullName>
    </recommendedName>
</protein>
<dbReference type="Pfam" id="PF18480">
    <property type="entry name" value="DUF5615"/>
    <property type="match status" value="1"/>
</dbReference>
<evidence type="ECO:0000313" key="2">
    <source>
        <dbReference type="EMBL" id="ADI13846.1"/>
    </source>
</evidence>
<dbReference type="HOGENOM" id="CLU_150003_3_2_0"/>
<dbReference type="STRING" id="649638.Trad_0710"/>